<gene>
    <name evidence="2" type="ORF">M5K25_004718</name>
</gene>
<dbReference type="AlphaFoldDB" id="A0ABD0VFK6"/>
<proteinExistence type="predicted"/>
<evidence type="ECO:0000256" key="1">
    <source>
        <dbReference type="SAM" id="SignalP"/>
    </source>
</evidence>
<protein>
    <submittedName>
        <fullName evidence="2">Uncharacterized protein</fullName>
    </submittedName>
</protein>
<organism evidence="2 3">
    <name type="scientific">Dendrobium thyrsiflorum</name>
    <name type="common">Pinecone-like raceme dendrobium</name>
    <name type="synonym">Orchid</name>
    <dbReference type="NCBI Taxonomy" id="117978"/>
    <lineage>
        <taxon>Eukaryota</taxon>
        <taxon>Viridiplantae</taxon>
        <taxon>Streptophyta</taxon>
        <taxon>Embryophyta</taxon>
        <taxon>Tracheophyta</taxon>
        <taxon>Spermatophyta</taxon>
        <taxon>Magnoliopsida</taxon>
        <taxon>Liliopsida</taxon>
        <taxon>Asparagales</taxon>
        <taxon>Orchidaceae</taxon>
        <taxon>Epidendroideae</taxon>
        <taxon>Malaxideae</taxon>
        <taxon>Dendrobiinae</taxon>
        <taxon>Dendrobium</taxon>
    </lineage>
</organism>
<keyword evidence="3" id="KW-1185">Reference proteome</keyword>
<keyword evidence="1" id="KW-0732">Signal</keyword>
<dbReference type="EMBL" id="JANQDX010000005">
    <property type="protein sequence ID" value="KAL0923929.1"/>
    <property type="molecule type" value="Genomic_DNA"/>
</dbReference>
<feature type="signal peptide" evidence="1">
    <location>
        <begin position="1"/>
        <end position="22"/>
    </location>
</feature>
<comment type="caution">
    <text evidence="2">The sequence shown here is derived from an EMBL/GenBank/DDBJ whole genome shotgun (WGS) entry which is preliminary data.</text>
</comment>
<feature type="chain" id="PRO_5044765038" evidence="1">
    <location>
        <begin position="23"/>
        <end position="61"/>
    </location>
</feature>
<reference evidence="2 3" key="1">
    <citation type="journal article" date="2024" name="Plant Biotechnol. J.">
        <title>Dendrobium thyrsiflorum genome and its molecular insights into genes involved in important horticultural traits.</title>
        <authorList>
            <person name="Chen B."/>
            <person name="Wang J.Y."/>
            <person name="Zheng P.J."/>
            <person name="Li K.L."/>
            <person name="Liang Y.M."/>
            <person name="Chen X.F."/>
            <person name="Zhang C."/>
            <person name="Zhao X."/>
            <person name="He X."/>
            <person name="Zhang G.Q."/>
            <person name="Liu Z.J."/>
            <person name="Xu Q."/>
        </authorList>
    </citation>
    <scope>NUCLEOTIDE SEQUENCE [LARGE SCALE GENOMIC DNA]</scope>
    <source>
        <strain evidence="2">GZMU011</strain>
    </source>
</reference>
<accession>A0ABD0VFK6</accession>
<name>A0ABD0VFK6_DENTH</name>
<dbReference type="Proteomes" id="UP001552299">
    <property type="component" value="Unassembled WGS sequence"/>
</dbReference>
<evidence type="ECO:0000313" key="2">
    <source>
        <dbReference type="EMBL" id="KAL0923929.1"/>
    </source>
</evidence>
<evidence type="ECO:0000313" key="3">
    <source>
        <dbReference type="Proteomes" id="UP001552299"/>
    </source>
</evidence>
<sequence length="61" mass="6445">MACRFYYFVVFLVLLFATYCLAGASHGGDADGNGPGPVGNLTGTHTCLKCEDIPKAIQCNC</sequence>